<comment type="caution">
    <text evidence="2">The sequence shown here is derived from an EMBL/GenBank/DDBJ whole genome shotgun (WGS) entry which is preliminary data.</text>
</comment>
<feature type="domain" description="DUF58" evidence="1">
    <location>
        <begin position="56"/>
        <end position="266"/>
    </location>
</feature>
<keyword evidence="3" id="KW-1185">Reference proteome</keyword>
<dbReference type="PATRIC" id="fig|265726.11.peg.40"/>
<dbReference type="SUPFAM" id="SSF53300">
    <property type="entry name" value="vWA-like"/>
    <property type="match status" value="1"/>
</dbReference>
<sequence>MADPLLDSRLYCQPARMAALQVQAEQLSSPSMLKIHSILSGRHSANFRGRGLNFEELRHYRKGDDIRQLDWRVTLRTGEPYVRVYTEEKDHHVTLCVDQRASMFFSSVDTMKSVVAAEIAALIGWSVVKKNDRVGLAIFGEARLTDPRPTRMQSEFLTQLHRLCEVNQSLSVASSTSGQNQLDAMLTRLMARKERNALVVILSDFYQCNAACIQKLQHLQRRGHVLCIAINDPLEQSFASAEAWVVSDGDLQMNIEPGEKSQAVVRHLTALYQARKETLSKIMAMKRLPLIELDTSGGHIRQFRQALENA</sequence>
<dbReference type="InterPro" id="IPR036465">
    <property type="entry name" value="vWFA_dom_sf"/>
</dbReference>
<protein>
    <recommendedName>
        <fullName evidence="1">DUF58 domain-containing protein</fullName>
    </recommendedName>
</protein>
<dbReference type="PANTHER" id="PTHR33608:SF12">
    <property type="entry name" value="DUF58 DOMAIN-CONTAINING PROTEIN"/>
    <property type="match status" value="1"/>
</dbReference>
<dbReference type="RefSeq" id="WP_046218633.1">
    <property type="nucleotide sequence ID" value="NZ_JWYV01000001.1"/>
</dbReference>
<evidence type="ECO:0000313" key="2">
    <source>
        <dbReference type="EMBL" id="KKD01299.1"/>
    </source>
</evidence>
<dbReference type="STRING" id="265726.KY46_00190"/>
<dbReference type="EMBL" id="JWYV01000001">
    <property type="protein sequence ID" value="KKD01299.1"/>
    <property type="molecule type" value="Genomic_DNA"/>
</dbReference>
<evidence type="ECO:0000259" key="1">
    <source>
        <dbReference type="Pfam" id="PF01882"/>
    </source>
</evidence>
<evidence type="ECO:0000313" key="3">
    <source>
        <dbReference type="Proteomes" id="UP000033633"/>
    </source>
</evidence>
<organism evidence="2 3">
    <name type="scientific">Photobacterium halotolerans</name>
    <dbReference type="NCBI Taxonomy" id="265726"/>
    <lineage>
        <taxon>Bacteria</taxon>
        <taxon>Pseudomonadati</taxon>
        <taxon>Pseudomonadota</taxon>
        <taxon>Gammaproteobacteria</taxon>
        <taxon>Vibrionales</taxon>
        <taxon>Vibrionaceae</taxon>
        <taxon>Photobacterium</taxon>
    </lineage>
</organism>
<dbReference type="PANTHER" id="PTHR33608">
    <property type="entry name" value="BLL2464 PROTEIN"/>
    <property type="match status" value="1"/>
</dbReference>
<name>A0A0F5VGQ7_9GAMM</name>
<dbReference type="InterPro" id="IPR002881">
    <property type="entry name" value="DUF58"/>
</dbReference>
<dbReference type="Gene3D" id="3.40.50.410">
    <property type="entry name" value="von Willebrand factor, type A domain"/>
    <property type="match status" value="1"/>
</dbReference>
<accession>A0A0F5VGQ7</accession>
<proteinExistence type="predicted"/>
<dbReference type="Proteomes" id="UP000033633">
    <property type="component" value="Unassembled WGS sequence"/>
</dbReference>
<reference evidence="2 3" key="1">
    <citation type="submission" date="2014-12" db="EMBL/GenBank/DDBJ databases">
        <title>Mercury Reductase activity and rhizosphere competence traits in the genome of root associated Photobacterium halotolerans MELD1.</title>
        <authorList>
            <person name="Mathew D.C."/>
            <person name="Huang C.-C."/>
        </authorList>
    </citation>
    <scope>NUCLEOTIDE SEQUENCE [LARGE SCALE GENOMIC DNA]</scope>
    <source>
        <strain evidence="2 3">MELD1</strain>
    </source>
</reference>
<dbReference type="OrthoDB" id="9776116at2"/>
<dbReference type="Pfam" id="PF01882">
    <property type="entry name" value="DUF58"/>
    <property type="match status" value="1"/>
</dbReference>
<dbReference type="AlphaFoldDB" id="A0A0F5VGQ7"/>
<gene>
    <name evidence="2" type="ORF">KY46_00190</name>
</gene>